<keyword evidence="2" id="KW-0963">Cytoplasm</keyword>
<evidence type="ECO:0000256" key="1">
    <source>
        <dbReference type="ARBA" id="ARBA00006100"/>
    </source>
</evidence>
<dbReference type="InterPro" id="IPR010723">
    <property type="entry name" value="HemN_C"/>
</dbReference>
<reference evidence="4" key="2">
    <citation type="submission" date="2021-04" db="EMBL/GenBank/DDBJ databases">
        <authorList>
            <person name="Gilroy R."/>
        </authorList>
    </citation>
    <scope>NUCLEOTIDE SEQUENCE</scope>
    <source>
        <strain evidence="4">ChiHecec3B27-8219</strain>
    </source>
</reference>
<dbReference type="GO" id="GO:0004109">
    <property type="term" value="F:coproporphyrinogen oxidase activity"/>
    <property type="evidence" value="ECO:0007669"/>
    <property type="project" value="InterPro"/>
</dbReference>
<organism evidence="4 5">
    <name type="scientific">Candidatus Prevotella avicola</name>
    <dbReference type="NCBI Taxonomy" id="2838738"/>
    <lineage>
        <taxon>Bacteria</taxon>
        <taxon>Pseudomonadati</taxon>
        <taxon>Bacteroidota</taxon>
        <taxon>Bacteroidia</taxon>
        <taxon>Bacteroidales</taxon>
        <taxon>Prevotellaceae</taxon>
        <taxon>Prevotella</taxon>
    </lineage>
</organism>
<comment type="subcellular location">
    <subcellularLocation>
        <location evidence="2">Cytoplasm</location>
    </subcellularLocation>
</comment>
<dbReference type="InterPro" id="IPR006638">
    <property type="entry name" value="Elp3/MiaA/NifB-like_rSAM"/>
</dbReference>
<dbReference type="SFLD" id="SFLDF00562">
    <property type="entry name" value="HemN-like__clustered_with_heat"/>
    <property type="match status" value="1"/>
</dbReference>
<dbReference type="InterPro" id="IPR058240">
    <property type="entry name" value="rSAM_sf"/>
</dbReference>
<keyword evidence="2" id="KW-0479">Metal-binding</keyword>
<protein>
    <recommendedName>
        <fullName evidence="2">Heme chaperone HemW</fullName>
    </recommendedName>
</protein>
<dbReference type="InterPro" id="IPR034505">
    <property type="entry name" value="Coproporphyrinogen-III_oxidase"/>
</dbReference>
<dbReference type="SFLD" id="SFLDG01065">
    <property type="entry name" value="anaerobic_coproporphyrinogen-I"/>
    <property type="match status" value="1"/>
</dbReference>
<dbReference type="GO" id="GO:0005737">
    <property type="term" value="C:cytoplasm"/>
    <property type="evidence" value="ECO:0007669"/>
    <property type="project" value="UniProtKB-SubCell"/>
</dbReference>
<comment type="caution">
    <text evidence="4">The sequence shown here is derived from an EMBL/GenBank/DDBJ whole genome shotgun (WGS) entry which is preliminary data.</text>
</comment>
<dbReference type="Pfam" id="PF06969">
    <property type="entry name" value="HemN_C"/>
    <property type="match status" value="1"/>
</dbReference>
<dbReference type="SFLD" id="SFLDG01082">
    <property type="entry name" value="B12-binding_domain_containing"/>
    <property type="match status" value="1"/>
</dbReference>
<dbReference type="PANTHER" id="PTHR13932:SF5">
    <property type="entry name" value="RADICAL S-ADENOSYL METHIONINE DOMAIN-CONTAINING PROTEIN 1, MITOCHONDRIAL"/>
    <property type="match status" value="1"/>
</dbReference>
<keyword evidence="2" id="KW-0411">Iron-sulfur</keyword>
<comment type="similarity">
    <text evidence="1">Belongs to the anaerobic coproporphyrinogen-III oxidase family. HemW subfamily.</text>
</comment>
<name>A0A9D2FXA9_9BACT</name>
<evidence type="ECO:0000313" key="4">
    <source>
        <dbReference type="EMBL" id="HIZ68351.1"/>
    </source>
</evidence>
<dbReference type="GO" id="GO:0046872">
    <property type="term" value="F:metal ion binding"/>
    <property type="evidence" value="ECO:0007669"/>
    <property type="project" value="UniProtKB-UniRule"/>
</dbReference>
<keyword evidence="2" id="KW-0408">Iron</keyword>
<dbReference type="CDD" id="cd01335">
    <property type="entry name" value="Radical_SAM"/>
    <property type="match status" value="1"/>
</dbReference>
<dbReference type="InterPro" id="IPR023404">
    <property type="entry name" value="rSAM_horseshoe"/>
</dbReference>
<dbReference type="PROSITE" id="PS51918">
    <property type="entry name" value="RADICAL_SAM"/>
    <property type="match status" value="1"/>
</dbReference>
<dbReference type="GO" id="GO:0051539">
    <property type="term" value="F:4 iron, 4 sulfur cluster binding"/>
    <property type="evidence" value="ECO:0007669"/>
    <property type="project" value="UniProtKB-UniRule"/>
</dbReference>
<keyword evidence="2" id="KW-0349">Heme</keyword>
<accession>A0A9D2FXA9</accession>
<dbReference type="Gene3D" id="3.80.30.20">
    <property type="entry name" value="tm_1862 like domain"/>
    <property type="match status" value="1"/>
</dbReference>
<evidence type="ECO:0000313" key="5">
    <source>
        <dbReference type="Proteomes" id="UP000824055"/>
    </source>
</evidence>
<sequence length="373" mass="42389">MTGIYLHIPFCATRCVYCAFYSTTMASLRHRYVNALCREMALRPLQDSVSTVYLGGGTPSQLSPQELVLLFQGLREAYGSFGPEVEVTMECNPEDLTPEYCDALALLPVNRVSMGVQTFDNKRLRFLRRRHNGEQVGKAMRLLRSVGIHNVSIDLMFGFPSQTLAEWEADLAQAIAFAPEHISAYNLTYEEGTPLNGMLRRGEIEELDDELSRAMYESLIDRLVDAGYEHYEISNFALPGYHSRHNSAYWHEVPYVGLGAAAHSYDIETRSWNVANIMDYVQAVECGKLPCEIETLNLSTRYNDLVTTALRTSEGIDLDQLRQRYGYTYYIYILRMSLPHIRRGVLSLSHGHLSLTRQGLFVSDDIMSDLMYV</sequence>
<evidence type="ECO:0000256" key="2">
    <source>
        <dbReference type="RuleBase" id="RU364116"/>
    </source>
</evidence>
<feature type="domain" description="Radical SAM core" evidence="3">
    <location>
        <begin position="1"/>
        <end position="229"/>
    </location>
</feature>
<dbReference type="SFLD" id="SFLDS00029">
    <property type="entry name" value="Radical_SAM"/>
    <property type="match status" value="1"/>
</dbReference>
<dbReference type="NCBIfam" id="TIGR00539">
    <property type="entry name" value="hemN_rel"/>
    <property type="match status" value="1"/>
</dbReference>
<dbReference type="InterPro" id="IPR007197">
    <property type="entry name" value="rSAM"/>
</dbReference>
<dbReference type="EMBL" id="DXBE01000005">
    <property type="protein sequence ID" value="HIZ68351.1"/>
    <property type="molecule type" value="Genomic_DNA"/>
</dbReference>
<proteinExistence type="inferred from homology"/>
<dbReference type="PANTHER" id="PTHR13932">
    <property type="entry name" value="COPROPORPHYRINIGEN III OXIDASE"/>
    <property type="match status" value="1"/>
</dbReference>
<dbReference type="InterPro" id="IPR004559">
    <property type="entry name" value="HemW-like"/>
</dbReference>
<keyword evidence="2" id="KW-0004">4Fe-4S</keyword>
<dbReference type="Proteomes" id="UP000824055">
    <property type="component" value="Unassembled WGS sequence"/>
</dbReference>
<keyword evidence="2" id="KW-0949">S-adenosyl-L-methionine</keyword>
<evidence type="ECO:0000259" key="3">
    <source>
        <dbReference type="PROSITE" id="PS51918"/>
    </source>
</evidence>
<comment type="function">
    <text evidence="2">Probably acts as a heme chaperone, transferring heme to an unknown acceptor. Binds one molecule of heme per monomer, possibly covalently. Binds 1 [4Fe-4S] cluster. The cluster is coordinated with 3 cysteines and an exchangeable S-adenosyl-L-methionine.</text>
</comment>
<dbReference type="SMART" id="SM00729">
    <property type="entry name" value="Elp3"/>
    <property type="match status" value="1"/>
</dbReference>
<reference evidence="4" key="1">
    <citation type="journal article" date="2021" name="PeerJ">
        <title>Extensive microbial diversity within the chicken gut microbiome revealed by metagenomics and culture.</title>
        <authorList>
            <person name="Gilroy R."/>
            <person name="Ravi A."/>
            <person name="Getino M."/>
            <person name="Pursley I."/>
            <person name="Horton D.L."/>
            <person name="Alikhan N.F."/>
            <person name="Baker D."/>
            <person name="Gharbi K."/>
            <person name="Hall N."/>
            <person name="Watson M."/>
            <person name="Adriaenssens E.M."/>
            <person name="Foster-Nyarko E."/>
            <person name="Jarju S."/>
            <person name="Secka A."/>
            <person name="Antonio M."/>
            <person name="Oren A."/>
            <person name="Chaudhuri R.R."/>
            <person name="La Ragione R."/>
            <person name="Hildebrand F."/>
            <person name="Pallen M.J."/>
        </authorList>
    </citation>
    <scope>NUCLEOTIDE SEQUENCE</scope>
    <source>
        <strain evidence="4">ChiHecec3B27-8219</strain>
    </source>
</reference>
<dbReference type="AlphaFoldDB" id="A0A9D2FXA9"/>
<dbReference type="Pfam" id="PF04055">
    <property type="entry name" value="Radical_SAM"/>
    <property type="match status" value="1"/>
</dbReference>
<dbReference type="GO" id="GO:0006779">
    <property type="term" value="P:porphyrin-containing compound biosynthetic process"/>
    <property type="evidence" value="ECO:0007669"/>
    <property type="project" value="InterPro"/>
</dbReference>
<gene>
    <name evidence="4" type="primary">hemW</name>
    <name evidence="4" type="ORF">H9966_00435</name>
</gene>
<keyword evidence="2" id="KW-0143">Chaperone</keyword>
<dbReference type="SUPFAM" id="SSF102114">
    <property type="entry name" value="Radical SAM enzymes"/>
    <property type="match status" value="1"/>
</dbReference>